<reference evidence="6" key="1">
    <citation type="submission" date="2025-08" db="UniProtKB">
        <authorList>
            <consortium name="RefSeq"/>
        </authorList>
    </citation>
    <scope>IDENTIFICATION</scope>
    <source>
        <tissue evidence="6">Total insect</tissue>
    </source>
</reference>
<dbReference type="SUPFAM" id="SSF50494">
    <property type="entry name" value="Trypsin-like serine proteases"/>
    <property type="match status" value="1"/>
</dbReference>
<evidence type="ECO:0000313" key="6">
    <source>
        <dbReference type="RefSeq" id="XP_034247368.1"/>
    </source>
</evidence>
<dbReference type="InterPro" id="IPR001254">
    <property type="entry name" value="Trypsin_dom"/>
</dbReference>
<name>A0A6P8Z4E6_THRPL</name>
<keyword evidence="1" id="KW-1015">Disulfide bond</keyword>
<keyword evidence="2" id="KW-0645">Protease</keyword>
<gene>
    <name evidence="6" type="primary">LOC117649070</name>
</gene>
<dbReference type="PANTHER" id="PTHR24260:SF147">
    <property type="entry name" value="EG:BACR7A4.3 PROTEIN-RELATED"/>
    <property type="match status" value="1"/>
</dbReference>
<dbReference type="GeneID" id="117649070"/>
<dbReference type="RefSeq" id="XP_034247368.1">
    <property type="nucleotide sequence ID" value="XM_034391477.1"/>
</dbReference>
<feature type="signal peptide" evidence="3">
    <location>
        <begin position="1"/>
        <end position="22"/>
    </location>
</feature>
<proteinExistence type="predicted"/>
<organism evidence="6">
    <name type="scientific">Thrips palmi</name>
    <name type="common">Melon thrips</name>
    <dbReference type="NCBI Taxonomy" id="161013"/>
    <lineage>
        <taxon>Eukaryota</taxon>
        <taxon>Metazoa</taxon>
        <taxon>Ecdysozoa</taxon>
        <taxon>Arthropoda</taxon>
        <taxon>Hexapoda</taxon>
        <taxon>Insecta</taxon>
        <taxon>Pterygota</taxon>
        <taxon>Neoptera</taxon>
        <taxon>Paraneoptera</taxon>
        <taxon>Thysanoptera</taxon>
        <taxon>Terebrantia</taxon>
        <taxon>Thripoidea</taxon>
        <taxon>Thripidae</taxon>
        <taxon>Thrips</taxon>
    </lineage>
</organism>
<dbReference type="InterPro" id="IPR009003">
    <property type="entry name" value="Peptidase_S1_PA"/>
</dbReference>
<dbReference type="GO" id="GO:0006508">
    <property type="term" value="P:proteolysis"/>
    <property type="evidence" value="ECO:0007669"/>
    <property type="project" value="UniProtKB-KW"/>
</dbReference>
<keyword evidence="5" id="KW-1185">Reference proteome</keyword>
<keyword evidence="3" id="KW-0732">Signal</keyword>
<dbReference type="Proteomes" id="UP000515158">
    <property type="component" value="Unplaced"/>
</dbReference>
<dbReference type="PROSITE" id="PS00135">
    <property type="entry name" value="TRYPSIN_SER"/>
    <property type="match status" value="1"/>
</dbReference>
<dbReference type="SMART" id="SM00020">
    <property type="entry name" value="Tryp_SPc"/>
    <property type="match status" value="1"/>
</dbReference>
<evidence type="ECO:0000256" key="2">
    <source>
        <dbReference type="RuleBase" id="RU363034"/>
    </source>
</evidence>
<dbReference type="InterPro" id="IPR018114">
    <property type="entry name" value="TRYPSIN_HIS"/>
</dbReference>
<sequence>MVRFYLLVEIFVVFFFALGSDACQTHDQPCTGGGLGNCCGGQNLVCHKACPGWRQGRCYHRGKTLPGCLSAAAVETTLRPPPSDGNRDEGSPCFNSAAASHGVCTHDCEWARHQTHAQTCGGDTRAHSKTIWCCPASHHERKATQMCREYSKHPWLDAERRSPTGQVSKRRCMTSLKPLMAGAERAQLQEYPHMALIGGYNPDSERNLHFWCGGSLISLDFVLTAAHCQTRKTRPTHVRLGGLESNGSSSEPFAQTIEVVELFIPSSYKPPKLYSDLLLLKLKQSVKVGDYVRPACLHPGGTVKKDLEVTGWGATYDLERGRGLHKNLMKLRIYKQKSSYCENNFQPDPIDRKLPEGLKKSSQLCAKPSQRTQGICQGDSGGPLSYYMDSYEDPFMCMHTVYGITSMNPAGTCESGDPVVFTRVSYHLSWIEQIVWP</sequence>
<keyword evidence="2" id="KW-0378">Hydrolase</keyword>
<evidence type="ECO:0000313" key="5">
    <source>
        <dbReference type="Proteomes" id="UP000515158"/>
    </source>
</evidence>
<dbReference type="Pfam" id="PF00089">
    <property type="entry name" value="Trypsin"/>
    <property type="match status" value="1"/>
</dbReference>
<dbReference type="AlphaFoldDB" id="A0A6P8Z4E6"/>
<evidence type="ECO:0000256" key="1">
    <source>
        <dbReference type="ARBA" id="ARBA00023157"/>
    </source>
</evidence>
<accession>A0A6P8Z4E6</accession>
<dbReference type="PANTHER" id="PTHR24260">
    <property type="match status" value="1"/>
</dbReference>
<evidence type="ECO:0000256" key="3">
    <source>
        <dbReference type="SAM" id="SignalP"/>
    </source>
</evidence>
<dbReference type="KEGG" id="tpal:117649070"/>
<evidence type="ECO:0000259" key="4">
    <source>
        <dbReference type="PROSITE" id="PS50240"/>
    </source>
</evidence>
<feature type="domain" description="Peptidase S1" evidence="4">
    <location>
        <begin position="179"/>
        <end position="436"/>
    </location>
</feature>
<dbReference type="InterPro" id="IPR043504">
    <property type="entry name" value="Peptidase_S1_PA_chymotrypsin"/>
</dbReference>
<dbReference type="Gene3D" id="2.40.10.10">
    <property type="entry name" value="Trypsin-like serine proteases"/>
    <property type="match status" value="1"/>
</dbReference>
<dbReference type="InterPro" id="IPR051333">
    <property type="entry name" value="CLIP_Serine_Protease"/>
</dbReference>
<feature type="chain" id="PRO_5028087343" evidence="3">
    <location>
        <begin position="23"/>
        <end position="437"/>
    </location>
</feature>
<protein>
    <submittedName>
        <fullName evidence="6">Serine protease snake-like</fullName>
    </submittedName>
</protein>
<dbReference type="InterPro" id="IPR001314">
    <property type="entry name" value="Peptidase_S1A"/>
</dbReference>
<dbReference type="OrthoDB" id="10012881at2759"/>
<dbReference type="InterPro" id="IPR033116">
    <property type="entry name" value="TRYPSIN_SER"/>
</dbReference>
<keyword evidence="2" id="KW-0720">Serine protease</keyword>
<dbReference type="GO" id="GO:0004252">
    <property type="term" value="F:serine-type endopeptidase activity"/>
    <property type="evidence" value="ECO:0007669"/>
    <property type="project" value="InterPro"/>
</dbReference>
<dbReference type="CDD" id="cd00190">
    <property type="entry name" value="Tryp_SPc"/>
    <property type="match status" value="1"/>
</dbReference>
<dbReference type="PROSITE" id="PS00134">
    <property type="entry name" value="TRYPSIN_HIS"/>
    <property type="match status" value="1"/>
</dbReference>
<dbReference type="InParanoid" id="A0A6P8Z4E6"/>
<dbReference type="PROSITE" id="PS50240">
    <property type="entry name" value="TRYPSIN_DOM"/>
    <property type="match status" value="1"/>
</dbReference>
<dbReference type="PRINTS" id="PR00722">
    <property type="entry name" value="CHYMOTRYPSIN"/>
</dbReference>